<feature type="compositionally biased region" description="Basic and acidic residues" evidence="1">
    <location>
        <begin position="9"/>
        <end position="27"/>
    </location>
</feature>
<evidence type="ECO:0000313" key="4">
    <source>
        <dbReference type="Proteomes" id="UP000494252"/>
    </source>
</evidence>
<evidence type="ECO:0000259" key="2">
    <source>
        <dbReference type="Pfam" id="PF08808"/>
    </source>
</evidence>
<feature type="domain" description="RES" evidence="2">
    <location>
        <begin position="114"/>
        <end position="166"/>
    </location>
</feature>
<reference evidence="3 4" key="1">
    <citation type="submission" date="2020-04" db="EMBL/GenBank/DDBJ databases">
        <authorList>
            <person name="De Canck E."/>
        </authorList>
    </citation>
    <scope>NUCLEOTIDE SEQUENCE [LARGE SCALE GENOMIC DNA]</scope>
    <source>
        <strain evidence="3 4">LMG 27177</strain>
    </source>
</reference>
<protein>
    <recommendedName>
        <fullName evidence="2">RES domain-containing protein</fullName>
    </recommendedName>
</protein>
<dbReference type="AlphaFoldDB" id="A0A6J5H286"/>
<dbReference type="EMBL" id="CADIKI010000045">
    <property type="protein sequence ID" value="CAB3810799.1"/>
    <property type="molecule type" value="Genomic_DNA"/>
</dbReference>
<organism evidence="3 4">
    <name type="scientific">Paraburkholderia fynbosensis</name>
    <dbReference type="NCBI Taxonomy" id="1200993"/>
    <lineage>
        <taxon>Bacteria</taxon>
        <taxon>Pseudomonadati</taxon>
        <taxon>Pseudomonadota</taxon>
        <taxon>Betaproteobacteria</taxon>
        <taxon>Burkholderiales</taxon>
        <taxon>Burkholderiaceae</taxon>
        <taxon>Paraburkholderia</taxon>
    </lineage>
</organism>
<name>A0A6J5H286_9BURK</name>
<dbReference type="Proteomes" id="UP000494252">
    <property type="component" value="Unassembled WGS sequence"/>
</dbReference>
<feature type="region of interest" description="Disordered" evidence="1">
    <location>
        <begin position="1"/>
        <end position="27"/>
    </location>
</feature>
<dbReference type="RefSeq" id="WP_175166385.1">
    <property type="nucleotide sequence ID" value="NZ_CADIKI010000045.1"/>
</dbReference>
<sequence length="195" mass="21812">MATIASSGDFREDYPQGPVRVDKTHSPKTNADIRRYRVANVAYARRVLGCRCDEGNEVHVVAGRLLAHAQRGAYSRPAQIAGDTGDILRRNASETLGLSFLNSFTKAIASPVARDDRVHVEYLPSQVVSEFLPDFEFEDGRLDGVAYNSVVDPRTWNVALFVETSALRGEEEPRPESRWSRPPTPWLQFVRAIRA</sequence>
<dbReference type="Pfam" id="PF08808">
    <property type="entry name" value="RES"/>
    <property type="match status" value="1"/>
</dbReference>
<evidence type="ECO:0000313" key="3">
    <source>
        <dbReference type="EMBL" id="CAB3810799.1"/>
    </source>
</evidence>
<dbReference type="InterPro" id="IPR014914">
    <property type="entry name" value="RES_dom"/>
</dbReference>
<proteinExistence type="predicted"/>
<keyword evidence="4" id="KW-1185">Reference proteome</keyword>
<evidence type="ECO:0000256" key="1">
    <source>
        <dbReference type="SAM" id="MobiDB-lite"/>
    </source>
</evidence>
<accession>A0A6J5H286</accession>
<gene>
    <name evidence="3" type="ORF">LMG27177_07476</name>
</gene>